<dbReference type="PANTHER" id="PTHR24320">
    <property type="entry name" value="RETINOL DEHYDROGENASE"/>
    <property type="match status" value="1"/>
</dbReference>
<evidence type="ECO:0000313" key="3">
    <source>
        <dbReference type="EMBL" id="MET4636654.1"/>
    </source>
</evidence>
<dbReference type="NCBIfam" id="NF004845">
    <property type="entry name" value="PRK06196.1"/>
    <property type="match status" value="1"/>
</dbReference>
<dbReference type="InterPro" id="IPR002347">
    <property type="entry name" value="SDR_fam"/>
</dbReference>
<accession>A0ABV2R5U1</accession>
<gene>
    <name evidence="3" type="ORF">ABIE08_004617</name>
</gene>
<organism evidence="3 4">
    <name type="scientific">Kaistia defluvii</name>
    <dbReference type="NCBI Taxonomy" id="410841"/>
    <lineage>
        <taxon>Bacteria</taxon>
        <taxon>Pseudomonadati</taxon>
        <taxon>Pseudomonadota</taxon>
        <taxon>Alphaproteobacteria</taxon>
        <taxon>Hyphomicrobiales</taxon>
        <taxon>Kaistiaceae</taxon>
        <taxon>Kaistia</taxon>
    </lineage>
</organism>
<dbReference type="Gene3D" id="3.40.50.720">
    <property type="entry name" value="NAD(P)-binding Rossmann-like Domain"/>
    <property type="match status" value="1"/>
</dbReference>
<name>A0ABV2R5U1_9HYPH</name>
<dbReference type="Pfam" id="PF00106">
    <property type="entry name" value="adh_short"/>
    <property type="match status" value="1"/>
</dbReference>
<dbReference type="PRINTS" id="PR00081">
    <property type="entry name" value="GDHRDH"/>
</dbReference>
<dbReference type="SUPFAM" id="SSF51735">
    <property type="entry name" value="NAD(P)-binding Rossmann-fold domains"/>
    <property type="match status" value="1"/>
</dbReference>
<evidence type="ECO:0000256" key="2">
    <source>
        <dbReference type="ARBA" id="ARBA00023002"/>
    </source>
</evidence>
<comment type="caution">
    <text evidence="3">The sequence shown here is derived from an EMBL/GenBank/DDBJ whole genome shotgun (WGS) entry which is preliminary data.</text>
</comment>
<dbReference type="PANTHER" id="PTHR24320:SF148">
    <property type="entry name" value="NAD(P)-BINDING ROSSMANN-FOLD SUPERFAMILY PROTEIN"/>
    <property type="match status" value="1"/>
</dbReference>
<reference evidence="3 4" key="1">
    <citation type="submission" date="2024-06" db="EMBL/GenBank/DDBJ databases">
        <title>Sorghum-associated microbial communities from plants grown in Nebraska, USA.</title>
        <authorList>
            <person name="Schachtman D."/>
        </authorList>
    </citation>
    <scope>NUCLEOTIDE SEQUENCE [LARGE SCALE GENOMIC DNA]</scope>
    <source>
        <strain evidence="3 4">3207</strain>
    </source>
</reference>
<dbReference type="EMBL" id="JBEPSM010000005">
    <property type="protein sequence ID" value="MET4636654.1"/>
    <property type="molecule type" value="Genomic_DNA"/>
</dbReference>
<dbReference type="Proteomes" id="UP001549321">
    <property type="component" value="Unassembled WGS sequence"/>
</dbReference>
<evidence type="ECO:0000313" key="4">
    <source>
        <dbReference type="Proteomes" id="UP001549321"/>
    </source>
</evidence>
<dbReference type="InterPro" id="IPR036291">
    <property type="entry name" value="NAD(P)-bd_dom_sf"/>
</dbReference>
<keyword evidence="2" id="KW-0560">Oxidoreductase</keyword>
<protein>
    <submittedName>
        <fullName evidence="3">NAD(P)-dependent dehydrogenase (Short-subunit alcohol dehydrogenase family)</fullName>
    </submittedName>
</protein>
<keyword evidence="4" id="KW-1185">Reference proteome</keyword>
<proteinExistence type="inferred from homology"/>
<sequence>MEISMTQLQHPIGSPFSAASTAADIVSGIDLSGKTAIVTGGHSGIGLETVRALAGAGARVIVPARDPDRATAALAGISNVEIDRLDLADAASVAAFGQRVVESGRSIDILINGAGIMAAPLSRDIDGHENQFATNHLGHFRLTAALWPALMRNGDARVIAVSSRGHQIAGIDFDDIDFLERPYDKWLAYGQSKTANALFALSLDKRGQAAGVRAFSLHPGQVLTGLARHLSEEEIAGFDARDEHGNLRVDPARGMKTVQQAAATAVWAATSPQLQGLGGVYCEDCEIAAINTAEAGRKGVAPWAADPVLAERLWLISEAMAGVSIA</sequence>
<comment type="similarity">
    <text evidence="1">Belongs to the short-chain dehydrogenases/reductases (SDR) family.</text>
</comment>
<evidence type="ECO:0000256" key="1">
    <source>
        <dbReference type="ARBA" id="ARBA00006484"/>
    </source>
</evidence>